<dbReference type="EMBL" id="LJGU01000152">
    <property type="protein sequence ID" value="OEU94840.1"/>
    <property type="molecule type" value="Genomic_DNA"/>
</dbReference>
<evidence type="ECO:0000256" key="1">
    <source>
        <dbReference type="ARBA" id="ARBA00022450"/>
    </source>
</evidence>
<dbReference type="SMART" id="SM00827">
    <property type="entry name" value="PKS_AT"/>
    <property type="match status" value="1"/>
</dbReference>
<dbReference type="InterPro" id="IPR016036">
    <property type="entry name" value="Malonyl_transacylase_ACP-bd"/>
</dbReference>
<evidence type="ECO:0000313" key="4">
    <source>
        <dbReference type="EMBL" id="OEU94840.1"/>
    </source>
</evidence>
<dbReference type="PANTHER" id="PTHR43775">
    <property type="entry name" value="FATTY ACID SYNTHASE"/>
    <property type="match status" value="1"/>
</dbReference>
<dbReference type="InterPro" id="IPR016035">
    <property type="entry name" value="Acyl_Trfase/lysoPLipase"/>
</dbReference>
<dbReference type="InterPro" id="IPR014043">
    <property type="entry name" value="Acyl_transferase_dom"/>
</dbReference>
<dbReference type="SUPFAM" id="SSF55048">
    <property type="entry name" value="Probable ACP-binding domain of malonyl-CoA ACP transacylase"/>
    <property type="match status" value="1"/>
</dbReference>
<dbReference type="InterPro" id="IPR001227">
    <property type="entry name" value="Ac_transferase_dom_sf"/>
</dbReference>
<keyword evidence="2" id="KW-0597">Phosphoprotein</keyword>
<dbReference type="STRING" id="1075402.AN216_24140"/>
<dbReference type="SUPFAM" id="SSF52151">
    <property type="entry name" value="FabD/lysophospholipase-like"/>
    <property type="match status" value="1"/>
</dbReference>
<dbReference type="Proteomes" id="UP000176101">
    <property type="component" value="Unassembled WGS sequence"/>
</dbReference>
<feature type="domain" description="Malonyl-CoA:ACP transacylase (MAT)" evidence="3">
    <location>
        <begin position="8"/>
        <end position="302"/>
    </location>
</feature>
<organism evidence="4 5">
    <name type="scientific">Streptomyces oceani</name>
    <dbReference type="NCBI Taxonomy" id="1075402"/>
    <lineage>
        <taxon>Bacteria</taxon>
        <taxon>Bacillati</taxon>
        <taxon>Actinomycetota</taxon>
        <taxon>Actinomycetes</taxon>
        <taxon>Kitasatosporales</taxon>
        <taxon>Streptomycetaceae</taxon>
        <taxon>Streptomyces</taxon>
    </lineage>
</organism>
<dbReference type="Gene3D" id="3.40.366.10">
    <property type="entry name" value="Malonyl-Coenzyme A Acyl Carrier Protein, domain 2"/>
    <property type="match status" value="1"/>
</dbReference>
<dbReference type="GO" id="GO:0004312">
    <property type="term" value="F:fatty acid synthase activity"/>
    <property type="evidence" value="ECO:0007669"/>
    <property type="project" value="TreeGrafter"/>
</dbReference>
<dbReference type="Pfam" id="PF00698">
    <property type="entry name" value="Acyl_transf_1"/>
    <property type="match status" value="1"/>
</dbReference>
<dbReference type="GO" id="GO:0006633">
    <property type="term" value="P:fatty acid biosynthetic process"/>
    <property type="evidence" value="ECO:0007669"/>
    <property type="project" value="TreeGrafter"/>
</dbReference>
<keyword evidence="1" id="KW-0596">Phosphopantetheine</keyword>
<protein>
    <recommendedName>
        <fullName evidence="3">Malonyl-CoA:ACP transacylase (MAT) domain-containing protein</fullName>
    </recommendedName>
</protein>
<accession>A0A1E7JVZ1</accession>
<evidence type="ECO:0000259" key="3">
    <source>
        <dbReference type="SMART" id="SM00827"/>
    </source>
</evidence>
<dbReference type="RefSeq" id="WP_070198813.1">
    <property type="nucleotide sequence ID" value="NZ_LJGU01000152.1"/>
</dbReference>
<name>A0A1E7JVZ1_9ACTN</name>
<dbReference type="PANTHER" id="PTHR43775:SF37">
    <property type="entry name" value="SI:DKEY-61P9.11"/>
    <property type="match status" value="1"/>
</dbReference>
<keyword evidence="5" id="KW-1185">Reference proteome</keyword>
<comment type="caution">
    <text evidence="4">The sequence shown here is derived from an EMBL/GenBank/DDBJ whole genome shotgun (WGS) entry which is preliminary data.</text>
</comment>
<evidence type="ECO:0000256" key="2">
    <source>
        <dbReference type="ARBA" id="ARBA00022553"/>
    </source>
</evidence>
<dbReference type="InterPro" id="IPR050091">
    <property type="entry name" value="PKS_NRPS_Biosynth_Enz"/>
</dbReference>
<evidence type="ECO:0000313" key="5">
    <source>
        <dbReference type="Proteomes" id="UP000176101"/>
    </source>
</evidence>
<proteinExistence type="predicted"/>
<dbReference type="AlphaFoldDB" id="A0A1E7JVZ1"/>
<reference evidence="4 5" key="1">
    <citation type="journal article" date="2016" name="Front. Microbiol.">
        <title>Comparative Genomics Analysis of Streptomyces Species Reveals Their Adaptation to the Marine Environment and Their Diversity at the Genomic Level.</title>
        <authorList>
            <person name="Tian X."/>
            <person name="Zhang Z."/>
            <person name="Yang T."/>
            <person name="Chen M."/>
            <person name="Li J."/>
            <person name="Chen F."/>
            <person name="Yang J."/>
            <person name="Li W."/>
            <person name="Zhang B."/>
            <person name="Zhang Z."/>
            <person name="Wu J."/>
            <person name="Zhang C."/>
            <person name="Long L."/>
            <person name="Xiao J."/>
        </authorList>
    </citation>
    <scope>NUCLEOTIDE SEQUENCE [LARGE SCALE GENOMIC DNA]</scope>
    <source>
        <strain evidence="4 5">SCSIO 02100</strain>
    </source>
</reference>
<sequence>MTEPLVFMYSGQGSQYFHMTRELYERNPRYRLWMEHCDEIASPIIGKSLLDTIFDPRRDRSDPFDSLPDSSAALVCVEYSLTRVVQELGYQPDFLLGYSLGEISAAVVAEALPLEDGVCFAVEFGRLLEQRTPRCGMLAIVGSADLLRTHAPLFTDCWVTARNFDGNFVVSGRSADVDELERALDAEQILSQRLPVDYGVHTALIDPVEEQARRLMDVLSFAPPQIPIISSATADRVDALSVDGVWAAVRQPVQFSRAVEKMTAAGGATFADLGPSATLATFVKYITARGDGSSQVSTVNRFGNDVKSMTDFRAFMTAL</sequence>
<dbReference type="OrthoDB" id="9778690at2"/>
<gene>
    <name evidence="4" type="ORF">AN216_24140</name>
</gene>